<protein>
    <recommendedName>
        <fullName evidence="1">Endonuclease/exonuclease/phosphatase domain-containing protein</fullName>
    </recommendedName>
</protein>
<name>A0AAV2FB59_9ROSI</name>
<dbReference type="Pfam" id="PF03372">
    <property type="entry name" value="Exo_endo_phos"/>
    <property type="match status" value="1"/>
</dbReference>
<reference evidence="2 3" key="1">
    <citation type="submission" date="2024-04" db="EMBL/GenBank/DDBJ databases">
        <authorList>
            <person name="Fracassetti M."/>
        </authorList>
    </citation>
    <scope>NUCLEOTIDE SEQUENCE [LARGE SCALE GENOMIC DNA]</scope>
</reference>
<organism evidence="2 3">
    <name type="scientific">Linum trigynum</name>
    <dbReference type="NCBI Taxonomy" id="586398"/>
    <lineage>
        <taxon>Eukaryota</taxon>
        <taxon>Viridiplantae</taxon>
        <taxon>Streptophyta</taxon>
        <taxon>Embryophyta</taxon>
        <taxon>Tracheophyta</taxon>
        <taxon>Spermatophyta</taxon>
        <taxon>Magnoliopsida</taxon>
        <taxon>eudicotyledons</taxon>
        <taxon>Gunneridae</taxon>
        <taxon>Pentapetalae</taxon>
        <taxon>rosids</taxon>
        <taxon>fabids</taxon>
        <taxon>Malpighiales</taxon>
        <taxon>Linaceae</taxon>
        <taxon>Linum</taxon>
    </lineage>
</organism>
<dbReference type="Proteomes" id="UP001497516">
    <property type="component" value="Chromosome 6"/>
</dbReference>
<dbReference type="AlphaFoldDB" id="A0AAV2FB59"/>
<dbReference type="PANTHER" id="PTHR35218">
    <property type="entry name" value="RNASE H DOMAIN-CONTAINING PROTEIN"/>
    <property type="match status" value="1"/>
</dbReference>
<keyword evidence="3" id="KW-1185">Reference proteome</keyword>
<evidence type="ECO:0000313" key="2">
    <source>
        <dbReference type="EMBL" id="CAL1395192.1"/>
    </source>
</evidence>
<dbReference type="EMBL" id="OZ034819">
    <property type="protein sequence ID" value="CAL1395192.1"/>
    <property type="molecule type" value="Genomic_DNA"/>
</dbReference>
<gene>
    <name evidence="2" type="ORF">LTRI10_LOCUS35642</name>
</gene>
<evidence type="ECO:0000313" key="3">
    <source>
        <dbReference type="Proteomes" id="UP001497516"/>
    </source>
</evidence>
<accession>A0AAV2FB59</accession>
<proteinExistence type="predicted"/>
<evidence type="ECO:0000259" key="1">
    <source>
        <dbReference type="Pfam" id="PF03372"/>
    </source>
</evidence>
<dbReference type="InterPro" id="IPR005135">
    <property type="entry name" value="Endo/exonuclease/phosphatase"/>
</dbReference>
<dbReference type="PANTHER" id="PTHR35218:SF9">
    <property type="entry name" value="ENDONUCLEASE_EXONUCLEASE_PHOSPHATASE DOMAIN-CONTAINING PROTEIN"/>
    <property type="match status" value="1"/>
</dbReference>
<dbReference type="SUPFAM" id="SSF56219">
    <property type="entry name" value="DNase I-like"/>
    <property type="match status" value="1"/>
</dbReference>
<dbReference type="GO" id="GO:0003824">
    <property type="term" value="F:catalytic activity"/>
    <property type="evidence" value="ECO:0007669"/>
    <property type="project" value="InterPro"/>
</dbReference>
<dbReference type="Gene3D" id="3.60.10.10">
    <property type="entry name" value="Endonuclease/exonuclease/phosphatase"/>
    <property type="match status" value="1"/>
</dbReference>
<feature type="domain" description="Endonuclease/exonuclease/phosphatase" evidence="1">
    <location>
        <begin position="12"/>
        <end position="224"/>
    </location>
</feature>
<dbReference type="InterPro" id="IPR036691">
    <property type="entry name" value="Endo/exonu/phosph_ase_sf"/>
</dbReference>
<sequence>MSMSSYPNFKVLSWNVCGAGSKDFQRAMRLLIKVYSPDFLLIIEPQISGDRATTVCSSLGYGDVLRVDADGRSGGIWLAWRSNDFQIQLIDASQQHISVKVSNNSQRDWILTGVYGSPKYRFHQLLWSHLIQFGRDLEIPWLVTGDFNAYGSLSEKAGPPSSASIRRCQQFSNWINDANLLDLGFSGPQFTWYRGDSNNTFKASRIDRSLCNSAWNTTFANTSIRQLPKLHSDHLPILTTYYAPQSVNCGVKPFRFEAAWLLHNNFSEFFAENWNIDGDLDQGLKDISNKLQEWNRLTFGIIGHRKKRLLARMQGVQLRIATSPSPGLFKLQAKLEKELDDLLAQEEVIWFQRAKESWVKLGEQNTSYFHQQANRRRRRNKILSLRNQNGEWVEDPTLLRNIIVDFFALLYTQDDPVYSDLMPKNCFPRISSEELLTLLRPFQINDFHRAVFDMKPFAAPGPDGFQAIFYQKLWALVGKSLNNMAVKFFETGEIEEEALESTVVLIPKTESPESPAQFRPICLNNVRLKIITKAITNRLKPLMRMKFFTRSGRRRVEREAL</sequence>